<feature type="compositionally biased region" description="Low complexity" evidence="1">
    <location>
        <begin position="394"/>
        <end position="417"/>
    </location>
</feature>
<dbReference type="SUPFAM" id="SSF49265">
    <property type="entry name" value="Fibronectin type III"/>
    <property type="match status" value="2"/>
</dbReference>
<keyword evidence="6" id="KW-1185">Reference proteome</keyword>
<comment type="caution">
    <text evidence="5">The sequence shown here is derived from an EMBL/GenBank/DDBJ whole genome shotgun (WGS) entry which is preliminary data.</text>
</comment>
<feature type="signal peptide" evidence="3">
    <location>
        <begin position="1"/>
        <end position="17"/>
    </location>
</feature>
<evidence type="ECO:0000313" key="6">
    <source>
        <dbReference type="Proteomes" id="UP001378592"/>
    </source>
</evidence>
<gene>
    <name evidence="5" type="ORF">R5R35_009603</name>
</gene>
<evidence type="ECO:0000256" key="2">
    <source>
        <dbReference type="SAM" id="Phobius"/>
    </source>
</evidence>
<dbReference type="CDD" id="cd00063">
    <property type="entry name" value="FN3"/>
    <property type="match status" value="1"/>
</dbReference>
<sequence>MVPFSLWQSALLALTAAITLSGSSHEDCPAASCPRDSLAQEIDAEERGVPYLQKDLPPPELFPSGLNDVPTLTQATSTSLSFQLNIAQKNGLCPSHIVWMHKAMKGGKSEPQRTESFTLENNVCKISIQLECLEPETVYMLQAQPMKLNQNEQYWYSIEDTPTLWNSYPAFARTCSNKVPGISALQVHSVGSNWLGLSWIPPKFDCVAKLEYRVRHWSKNKKSSGYEEMGSFHSNNLQKVGGSVSPCVAWPDRHCLFLAIDTRSGCSVAIQVRRMTDLQESSPMIVNFSSSINTDIPGPPRRLGVVEAGATSLVLRWACPLVLGRRLDKVVIRVRSSDGKVTELPPTNITLCPEYEKTVEYLEENTEYTVYVWFTTTTGKDGYNASLKVRTLPQPTTTIPPTTTITTSTSPEKPTSSMEVSMCMSSPLPHQLLSVQNEDKNQWIWVAACSVLLVLVFVAFFVGRRCGTQKQWKSSRLEETQSCYGTGKKGAGGRDGDRAVLCAAGAGAGVCTPPTSARDYAEVEVDLSTGRAWAGVVCPSNLYEELRGGDKHYANVGAPGETQQAYYAEVGAPLPLPPPATAPAPALTPVYAEVDLEKKHAQRKK</sequence>
<protein>
    <recommendedName>
        <fullName evidence="4">Fibronectin type-III domain-containing protein</fullName>
    </recommendedName>
</protein>
<dbReference type="SMART" id="SM00060">
    <property type="entry name" value="FN3"/>
    <property type="match status" value="2"/>
</dbReference>
<dbReference type="Proteomes" id="UP001378592">
    <property type="component" value="Unassembled WGS sequence"/>
</dbReference>
<keyword evidence="2" id="KW-1133">Transmembrane helix</keyword>
<feature type="transmembrane region" description="Helical" evidence="2">
    <location>
        <begin position="443"/>
        <end position="463"/>
    </location>
</feature>
<accession>A0AAN9V322</accession>
<evidence type="ECO:0000256" key="3">
    <source>
        <dbReference type="SAM" id="SignalP"/>
    </source>
</evidence>
<keyword evidence="2" id="KW-0472">Membrane</keyword>
<dbReference type="PROSITE" id="PS50853">
    <property type="entry name" value="FN3"/>
    <property type="match status" value="1"/>
</dbReference>
<evidence type="ECO:0000259" key="4">
    <source>
        <dbReference type="PROSITE" id="PS50853"/>
    </source>
</evidence>
<dbReference type="Pfam" id="PF00041">
    <property type="entry name" value="fn3"/>
    <property type="match status" value="1"/>
</dbReference>
<feature type="domain" description="Fibronectin type-III" evidence="4">
    <location>
        <begin position="299"/>
        <end position="395"/>
    </location>
</feature>
<feature type="chain" id="PRO_5042881853" description="Fibronectin type-III domain-containing protein" evidence="3">
    <location>
        <begin position="18"/>
        <end position="605"/>
    </location>
</feature>
<reference evidence="5 6" key="1">
    <citation type="submission" date="2024-03" db="EMBL/GenBank/DDBJ databases">
        <title>The genome assembly and annotation of the cricket Gryllus longicercus Weissman &amp; Gray.</title>
        <authorList>
            <person name="Szrajer S."/>
            <person name="Gray D."/>
            <person name="Ylla G."/>
        </authorList>
    </citation>
    <scope>NUCLEOTIDE SEQUENCE [LARGE SCALE GENOMIC DNA]</scope>
    <source>
        <strain evidence="5">DAG 2021-001</strain>
        <tissue evidence="5">Whole body minus gut</tissue>
    </source>
</reference>
<keyword evidence="3" id="KW-0732">Signal</keyword>
<organism evidence="5 6">
    <name type="scientific">Gryllus longicercus</name>
    <dbReference type="NCBI Taxonomy" id="2509291"/>
    <lineage>
        <taxon>Eukaryota</taxon>
        <taxon>Metazoa</taxon>
        <taxon>Ecdysozoa</taxon>
        <taxon>Arthropoda</taxon>
        <taxon>Hexapoda</taxon>
        <taxon>Insecta</taxon>
        <taxon>Pterygota</taxon>
        <taxon>Neoptera</taxon>
        <taxon>Polyneoptera</taxon>
        <taxon>Orthoptera</taxon>
        <taxon>Ensifera</taxon>
        <taxon>Gryllidea</taxon>
        <taxon>Grylloidea</taxon>
        <taxon>Gryllidae</taxon>
        <taxon>Gryllinae</taxon>
        <taxon>Gryllus</taxon>
    </lineage>
</organism>
<feature type="region of interest" description="Disordered" evidence="1">
    <location>
        <begin position="394"/>
        <end position="421"/>
    </location>
</feature>
<evidence type="ECO:0000313" key="5">
    <source>
        <dbReference type="EMBL" id="KAK7790699.1"/>
    </source>
</evidence>
<proteinExistence type="predicted"/>
<dbReference type="InterPro" id="IPR036116">
    <property type="entry name" value="FN3_sf"/>
</dbReference>
<name>A0AAN9V322_9ORTH</name>
<dbReference type="InterPro" id="IPR003961">
    <property type="entry name" value="FN3_dom"/>
</dbReference>
<dbReference type="EMBL" id="JAZDUA010000598">
    <property type="protein sequence ID" value="KAK7790699.1"/>
    <property type="molecule type" value="Genomic_DNA"/>
</dbReference>
<dbReference type="Gene3D" id="2.60.40.10">
    <property type="entry name" value="Immunoglobulins"/>
    <property type="match status" value="1"/>
</dbReference>
<dbReference type="AlphaFoldDB" id="A0AAN9V322"/>
<evidence type="ECO:0000256" key="1">
    <source>
        <dbReference type="SAM" id="MobiDB-lite"/>
    </source>
</evidence>
<keyword evidence="2" id="KW-0812">Transmembrane</keyword>
<dbReference type="InterPro" id="IPR013783">
    <property type="entry name" value="Ig-like_fold"/>
</dbReference>